<dbReference type="Pfam" id="PF25372">
    <property type="entry name" value="DUF7885"/>
    <property type="match status" value="1"/>
</dbReference>
<organism evidence="2 3">
    <name type="scientific">Paralvinella palmiformis</name>
    <dbReference type="NCBI Taxonomy" id="53620"/>
    <lineage>
        <taxon>Eukaryota</taxon>
        <taxon>Metazoa</taxon>
        <taxon>Spiralia</taxon>
        <taxon>Lophotrochozoa</taxon>
        <taxon>Annelida</taxon>
        <taxon>Polychaeta</taxon>
        <taxon>Sedentaria</taxon>
        <taxon>Canalipalpata</taxon>
        <taxon>Terebellida</taxon>
        <taxon>Terebelliformia</taxon>
        <taxon>Alvinellidae</taxon>
        <taxon>Paralvinella</taxon>
    </lineage>
</organism>
<evidence type="ECO:0000313" key="3">
    <source>
        <dbReference type="Proteomes" id="UP001208570"/>
    </source>
</evidence>
<dbReference type="CDD" id="cd22117">
    <property type="entry name" value="F-box_FBXL4"/>
    <property type="match status" value="1"/>
</dbReference>
<dbReference type="SUPFAM" id="SSF52047">
    <property type="entry name" value="RNI-like"/>
    <property type="match status" value="1"/>
</dbReference>
<dbReference type="InterPro" id="IPR006553">
    <property type="entry name" value="Leu-rich_rpt_Cys-con_subtyp"/>
</dbReference>
<dbReference type="InterPro" id="IPR057207">
    <property type="entry name" value="FBXL15_LRR"/>
</dbReference>
<keyword evidence="3" id="KW-1185">Reference proteome</keyword>
<dbReference type="SMART" id="SM00367">
    <property type="entry name" value="LRR_CC"/>
    <property type="match status" value="5"/>
</dbReference>
<dbReference type="InterPro" id="IPR001810">
    <property type="entry name" value="F-box_dom"/>
</dbReference>
<reference evidence="2" key="1">
    <citation type="journal article" date="2023" name="Mol. Biol. Evol.">
        <title>Third-Generation Sequencing Reveals the Adaptive Role of the Epigenome in Three Deep-Sea Polychaetes.</title>
        <authorList>
            <person name="Perez M."/>
            <person name="Aroh O."/>
            <person name="Sun Y."/>
            <person name="Lan Y."/>
            <person name="Juniper S.K."/>
            <person name="Young C.R."/>
            <person name="Angers B."/>
            <person name="Qian P.Y."/>
        </authorList>
    </citation>
    <scope>NUCLEOTIDE SEQUENCE</scope>
    <source>
        <strain evidence="2">P08H-3</strain>
    </source>
</reference>
<dbReference type="PROSITE" id="PS50181">
    <property type="entry name" value="FBOX"/>
    <property type="match status" value="1"/>
</dbReference>
<protein>
    <recommendedName>
        <fullName evidence="1">F-box domain-containing protein</fullName>
    </recommendedName>
</protein>
<feature type="domain" description="F-box" evidence="1">
    <location>
        <begin position="266"/>
        <end position="312"/>
    </location>
</feature>
<dbReference type="PANTHER" id="PTHR13318">
    <property type="entry name" value="PARTNER OF PAIRED, ISOFORM B-RELATED"/>
    <property type="match status" value="1"/>
</dbReference>
<dbReference type="InterPro" id="IPR032675">
    <property type="entry name" value="LRR_dom_sf"/>
</dbReference>
<dbReference type="GO" id="GO:0031146">
    <property type="term" value="P:SCF-dependent proteasomal ubiquitin-dependent protein catabolic process"/>
    <property type="evidence" value="ECO:0007669"/>
    <property type="project" value="TreeGrafter"/>
</dbReference>
<sequence>MDDQADSNCHKQWCSEVVSFSSQYGSEFSISYTVTNITGKPTTFPSYGDYTQCCVLRTYGTWWKIAPFNENFPPYEKTPEDFISEDFIELGFEDKVYPLKVKVYETYNPGAVVRILCCDKSKTELKDGAPARWFELYSGKPNKEPATSRIFAPQLTKVDFPTNLIRLEFNQSECEYYTELDGAKLVGTLPAADSHPANNSVDFGSSVDPEPFEQNGYLADVVSTKEPVKESNIDKVSKGIFELHLQDGVSASLHHGISAVLDVSDNGPFDLLPEEVIQVILRHLDLKALCTLASVSHLFYKHCYDTLQYRDLNLQPYWHKVTDKTLIDFISRCQHLNRLNLSWCRFRENSLQKFVTLCGKELTSLRLANCTFIDCDVVKVISHNCRNLEDLDLSCCQNIRDLGFTSLYQLSHLQRLNLYRTLVDVYSLVIVVRNCPDLKYLNIGSCIRIADFSPLVTVLAEHCKTVCDRDLTALANNCKKLEQLDILGTREVTVKDAQNILEACPNLIFFDVSFCHGLDNLAVHELRNTYPKVAIKKSFQSQ</sequence>
<proteinExistence type="predicted"/>
<evidence type="ECO:0000259" key="1">
    <source>
        <dbReference type="PROSITE" id="PS50181"/>
    </source>
</evidence>
<gene>
    <name evidence="2" type="ORF">LSH36_830g00083</name>
</gene>
<dbReference type="Gene3D" id="1.20.1280.50">
    <property type="match status" value="1"/>
</dbReference>
<dbReference type="GO" id="GO:0019005">
    <property type="term" value="C:SCF ubiquitin ligase complex"/>
    <property type="evidence" value="ECO:0007669"/>
    <property type="project" value="TreeGrafter"/>
</dbReference>
<name>A0AAD9MUL4_9ANNE</name>
<accession>A0AAD9MUL4</accession>
<dbReference type="EMBL" id="JAODUP010000830">
    <property type="protein sequence ID" value="KAK2143574.1"/>
    <property type="molecule type" value="Genomic_DNA"/>
</dbReference>
<comment type="caution">
    <text evidence="2">The sequence shown here is derived from an EMBL/GenBank/DDBJ whole genome shotgun (WGS) entry which is preliminary data.</text>
</comment>
<dbReference type="Pfam" id="PF12937">
    <property type="entry name" value="F-box-like"/>
    <property type="match status" value="1"/>
</dbReference>
<evidence type="ECO:0000313" key="2">
    <source>
        <dbReference type="EMBL" id="KAK2143574.1"/>
    </source>
</evidence>
<dbReference type="Proteomes" id="UP001208570">
    <property type="component" value="Unassembled WGS sequence"/>
</dbReference>
<dbReference type="AlphaFoldDB" id="A0AAD9MUL4"/>
<dbReference type="Gene3D" id="3.80.10.10">
    <property type="entry name" value="Ribonuclease Inhibitor"/>
    <property type="match status" value="2"/>
</dbReference>